<sequence length="367" mass="42106">MKYASVFNTRNRPVLQTKTLHGHVAVDFCFAMDSLEIDVDGLTADELLYELSYRGIKGMEGKSDDELRCILRPLLKLERVNKTFSYPAYVVDPVEELEEEIEHKRITPLRILNYTECIVPQLNNTQFQMHFRIQKQTLSKLVPIINQQIEKSDLGRPRNDIEKQLLAVLWLLATPDSSVGERFNMVKASLSNSFTLIINALNNIAPNIISWPTFDKIPDVIQGFHRISGVNNVVGAIDGTLIPIKAPVVDPEVYITRKSNYAMTLQAVCISNLKFTNCFMGYPGSVSDTRIFRNSTLYKKCMENPRTLFPNEHLFIIGDKAYPIFEWCIPPYIDRGTLTHDQRNFNKKISQTRQVIERAFALLFDRL</sequence>
<accession>A0ACB9TMS7</accession>
<comment type="caution">
    <text evidence="1">The sequence shown here is derived from an EMBL/GenBank/DDBJ whole genome shotgun (WGS) entry which is preliminary data.</text>
</comment>
<evidence type="ECO:0000313" key="2">
    <source>
        <dbReference type="Proteomes" id="UP001056778"/>
    </source>
</evidence>
<gene>
    <name evidence="1" type="ORF">MML48_2g00015673</name>
</gene>
<reference evidence="1" key="1">
    <citation type="submission" date="2022-04" db="EMBL/GenBank/DDBJ databases">
        <title>Chromosome-scale genome assembly of Holotrichia oblita Faldermann.</title>
        <authorList>
            <person name="Rongchong L."/>
        </authorList>
    </citation>
    <scope>NUCLEOTIDE SEQUENCE</scope>
    <source>
        <strain evidence="1">81SQS9</strain>
    </source>
</reference>
<proteinExistence type="predicted"/>
<name>A0ACB9TMS7_HOLOL</name>
<dbReference type="Proteomes" id="UP001056778">
    <property type="component" value="Chromosome 2"/>
</dbReference>
<organism evidence="1 2">
    <name type="scientific">Holotrichia oblita</name>
    <name type="common">Chafer beetle</name>
    <dbReference type="NCBI Taxonomy" id="644536"/>
    <lineage>
        <taxon>Eukaryota</taxon>
        <taxon>Metazoa</taxon>
        <taxon>Ecdysozoa</taxon>
        <taxon>Arthropoda</taxon>
        <taxon>Hexapoda</taxon>
        <taxon>Insecta</taxon>
        <taxon>Pterygota</taxon>
        <taxon>Neoptera</taxon>
        <taxon>Endopterygota</taxon>
        <taxon>Coleoptera</taxon>
        <taxon>Polyphaga</taxon>
        <taxon>Scarabaeiformia</taxon>
        <taxon>Scarabaeidae</taxon>
        <taxon>Melolonthinae</taxon>
        <taxon>Holotrichia</taxon>
    </lineage>
</organism>
<protein>
    <submittedName>
        <fullName evidence="1">Uncharacterized protein</fullName>
    </submittedName>
</protein>
<keyword evidence="2" id="KW-1185">Reference proteome</keyword>
<dbReference type="EMBL" id="CM043016">
    <property type="protein sequence ID" value="KAI4468087.1"/>
    <property type="molecule type" value="Genomic_DNA"/>
</dbReference>
<evidence type="ECO:0000313" key="1">
    <source>
        <dbReference type="EMBL" id="KAI4468087.1"/>
    </source>
</evidence>